<feature type="transmembrane region" description="Helical" evidence="6">
    <location>
        <begin position="123"/>
        <end position="146"/>
    </location>
</feature>
<dbReference type="GO" id="GO:0007166">
    <property type="term" value="P:cell surface receptor signaling pathway"/>
    <property type="evidence" value="ECO:0007669"/>
    <property type="project" value="InterPro"/>
</dbReference>
<feature type="transmembrane region" description="Helical" evidence="6">
    <location>
        <begin position="91"/>
        <end position="111"/>
    </location>
</feature>
<feature type="transmembrane region" description="Helical" evidence="6">
    <location>
        <begin position="58"/>
        <end position="79"/>
    </location>
</feature>
<keyword evidence="2 6" id="KW-0812">Transmembrane</keyword>
<feature type="region of interest" description="Disordered" evidence="5">
    <location>
        <begin position="174"/>
        <end position="200"/>
    </location>
</feature>
<evidence type="ECO:0000256" key="2">
    <source>
        <dbReference type="ARBA" id="ARBA00022692"/>
    </source>
</evidence>
<dbReference type="GO" id="GO:0005886">
    <property type="term" value="C:plasma membrane"/>
    <property type="evidence" value="ECO:0007669"/>
    <property type="project" value="TreeGrafter"/>
</dbReference>
<proteinExistence type="predicted"/>
<dbReference type="Gene3D" id="1.20.1070.10">
    <property type="entry name" value="Rhodopsin 7-helix transmembrane proteins"/>
    <property type="match status" value="1"/>
</dbReference>
<keyword evidence="8" id="KW-0675">Receptor</keyword>
<evidence type="ECO:0000256" key="5">
    <source>
        <dbReference type="SAM" id="MobiDB-lite"/>
    </source>
</evidence>
<sequence>MVSSKMPNMKWYYLAGIVLSVAPALIWSILMSANNGQHCWAVDDAEEGFQWTNDATRLVMLIVNTLLMFHIVWVLITKVKSRTDGEKVKRTARITLYMMPLFGLPFLLTMARPDTDSCTWEQIYFFVYYSIDGLQGLTVALLFCYFNKEVQEQLLSTYHYYTGKEDINRRKTMSTNVDHGIPNAKKSILTTNNPEFGKPH</sequence>
<protein>
    <submittedName>
        <fullName evidence="8">Putative insect neuropeptide receptor subgroup b3</fullName>
    </submittedName>
</protein>
<evidence type="ECO:0000256" key="4">
    <source>
        <dbReference type="ARBA" id="ARBA00023136"/>
    </source>
</evidence>
<dbReference type="InterPro" id="IPR000832">
    <property type="entry name" value="GPCR_2_secretin-like"/>
</dbReference>
<evidence type="ECO:0000256" key="6">
    <source>
        <dbReference type="SAM" id="Phobius"/>
    </source>
</evidence>
<dbReference type="SUPFAM" id="SSF81321">
    <property type="entry name" value="Family A G protein-coupled receptor-like"/>
    <property type="match status" value="1"/>
</dbReference>
<dbReference type="InterPro" id="IPR017983">
    <property type="entry name" value="GPCR_2_secretin-like_CS"/>
</dbReference>
<feature type="domain" description="G-protein coupled receptors family 2 profile 2" evidence="7">
    <location>
        <begin position="1"/>
        <end position="147"/>
    </location>
</feature>
<evidence type="ECO:0000256" key="3">
    <source>
        <dbReference type="ARBA" id="ARBA00022989"/>
    </source>
</evidence>
<comment type="subcellular location">
    <subcellularLocation>
        <location evidence="1">Membrane</location>
        <topology evidence="1">Multi-pass membrane protein</topology>
    </subcellularLocation>
</comment>
<dbReference type="Pfam" id="PF00002">
    <property type="entry name" value="7tm_2"/>
    <property type="match status" value="1"/>
</dbReference>
<organism evidence="8">
    <name type="scientific">Xenopsylla cheopis</name>
    <name type="common">Oriental rat flea</name>
    <name type="synonym">Pulex cheopis</name>
    <dbReference type="NCBI Taxonomy" id="163159"/>
    <lineage>
        <taxon>Eukaryota</taxon>
        <taxon>Metazoa</taxon>
        <taxon>Ecdysozoa</taxon>
        <taxon>Arthropoda</taxon>
        <taxon>Hexapoda</taxon>
        <taxon>Insecta</taxon>
        <taxon>Pterygota</taxon>
        <taxon>Neoptera</taxon>
        <taxon>Endopterygota</taxon>
        <taxon>Siphonaptera</taxon>
        <taxon>Pulicidae</taxon>
        <taxon>Xenopsyllinae</taxon>
        <taxon>Xenopsylla</taxon>
    </lineage>
</organism>
<reference evidence="8" key="1">
    <citation type="submission" date="2020-03" db="EMBL/GenBank/DDBJ databases">
        <title>Transcriptomic Profiling of the Digestive Tract of the Rat Flea, Xenopsylla cheopis, Following Blood Feeding and Infection with Yersinia pestis.</title>
        <authorList>
            <person name="Bland D.M."/>
            <person name="Martens C.A."/>
            <person name="Virtaneva K."/>
            <person name="Kanakabandi K."/>
            <person name="Long D."/>
            <person name="Rosenke R."/>
            <person name="Saturday G.A."/>
            <person name="Hoyt F.H."/>
            <person name="Bruno D.P."/>
            <person name="Ribeiro J.M.C."/>
            <person name="Hinnebusch J."/>
        </authorList>
    </citation>
    <scope>NUCLEOTIDE SEQUENCE</scope>
</reference>
<dbReference type="InterPro" id="IPR050332">
    <property type="entry name" value="GPCR_2"/>
</dbReference>
<feature type="transmembrane region" description="Helical" evidence="6">
    <location>
        <begin position="12"/>
        <end position="30"/>
    </location>
</feature>
<dbReference type="EMBL" id="GIIL01006386">
    <property type="protein sequence ID" value="NOV50112.1"/>
    <property type="molecule type" value="Transcribed_RNA"/>
</dbReference>
<accession>A0A6M2DV96</accession>
<dbReference type="PANTHER" id="PTHR45620:SF42">
    <property type="entry name" value="G-PROTEIN COUPLED RECEPTOR SEB-2"/>
    <property type="match status" value="1"/>
</dbReference>
<dbReference type="PROSITE" id="PS00650">
    <property type="entry name" value="G_PROTEIN_RECEP_F2_2"/>
    <property type="match status" value="1"/>
</dbReference>
<evidence type="ECO:0000313" key="8">
    <source>
        <dbReference type="EMBL" id="NOV50112.1"/>
    </source>
</evidence>
<dbReference type="AlphaFoldDB" id="A0A6M2DV96"/>
<keyword evidence="4 6" id="KW-0472">Membrane</keyword>
<dbReference type="InterPro" id="IPR017981">
    <property type="entry name" value="GPCR_2-like_7TM"/>
</dbReference>
<keyword evidence="3 6" id="KW-1133">Transmembrane helix</keyword>
<evidence type="ECO:0000259" key="7">
    <source>
        <dbReference type="PROSITE" id="PS50261"/>
    </source>
</evidence>
<name>A0A6M2DV96_XENCH</name>
<dbReference type="GO" id="GO:0007188">
    <property type="term" value="P:adenylate cyclase-modulating G protein-coupled receptor signaling pathway"/>
    <property type="evidence" value="ECO:0007669"/>
    <property type="project" value="TreeGrafter"/>
</dbReference>
<dbReference type="PRINTS" id="PR00249">
    <property type="entry name" value="GPCRSECRETIN"/>
</dbReference>
<dbReference type="GO" id="GO:0008528">
    <property type="term" value="F:G protein-coupled peptide receptor activity"/>
    <property type="evidence" value="ECO:0007669"/>
    <property type="project" value="TreeGrafter"/>
</dbReference>
<dbReference type="PROSITE" id="PS50261">
    <property type="entry name" value="G_PROTEIN_RECEP_F2_4"/>
    <property type="match status" value="1"/>
</dbReference>
<evidence type="ECO:0000256" key="1">
    <source>
        <dbReference type="ARBA" id="ARBA00004141"/>
    </source>
</evidence>
<dbReference type="PANTHER" id="PTHR45620">
    <property type="entry name" value="PDF RECEPTOR-LIKE PROTEIN-RELATED"/>
    <property type="match status" value="1"/>
</dbReference>